<gene>
    <name evidence="6" type="ORF">AAIA72_02105</name>
</gene>
<dbReference type="GO" id="GO:0005524">
    <property type="term" value="F:ATP binding"/>
    <property type="evidence" value="ECO:0007669"/>
    <property type="project" value="UniProtKB-KW"/>
</dbReference>
<dbReference type="PROSITE" id="PS50011">
    <property type="entry name" value="PROTEIN_KINASE_DOM"/>
    <property type="match status" value="1"/>
</dbReference>
<dbReference type="Gene3D" id="3.30.200.20">
    <property type="entry name" value="Phosphorylase Kinase, domain 1"/>
    <property type="match status" value="1"/>
</dbReference>
<evidence type="ECO:0000256" key="1">
    <source>
        <dbReference type="ARBA" id="ARBA00022679"/>
    </source>
</evidence>
<dbReference type="PANTHER" id="PTHR43289:SF6">
    <property type="entry name" value="SERINE_THREONINE-PROTEIN KINASE NEKL-3"/>
    <property type="match status" value="1"/>
</dbReference>
<sequence>MTGSISLAAANAPPFWEEGHLVNGRYRIHGCNRLGGACLVYKATDTWLTDPRHPALVAIKTLRPEWEASQEARNALRYETRVLREAFHPGVVRVHDLASLEGRMSIVMDWIPGVTLGRWVNEQGGTLPVELRFGYFLALIRVVSHLHEQGIVHGDIKPSNIIVRGRMQVVLADFGLARLLAGPRPPVRLRGCTPDYTLPDRPKSEPAGIVDDQYACLCILSRMCFGTPDITAADPDNRAQAAASGVVRRATEQLMTTRKPMDWEPFVRDFRSVFREGRRRWRLW</sequence>
<dbReference type="PROSITE" id="PS00108">
    <property type="entry name" value="PROTEIN_KINASE_ST"/>
    <property type="match status" value="1"/>
</dbReference>
<feature type="domain" description="Protein kinase" evidence="5">
    <location>
        <begin position="26"/>
        <end position="284"/>
    </location>
</feature>
<dbReference type="InterPro" id="IPR000719">
    <property type="entry name" value="Prot_kinase_dom"/>
</dbReference>
<keyword evidence="1 6" id="KW-0808">Transferase</keyword>
<dbReference type="PANTHER" id="PTHR43289">
    <property type="entry name" value="MITOGEN-ACTIVATED PROTEIN KINASE KINASE KINASE 20-RELATED"/>
    <property type="match status" value="1"/>
</dbReference>
<dbReference type="CDD" id="cd14014">
    <property type="entry name" value="STKc_PknB_like"/>
    <property type="match status" value="1"/>
</dbReference>
<accession>A0AB39UWU1</accession>
<keyword evidence="3 6" id="KW-0418">Kinase</keyword>
<keyword evidence="2" id="KW-0547">Nucleotide-binding</keyword>
<dbReference type="EC" id="2.7.11.1" evidence="6"/>
<dbReference type="GO" id="GO:0004674">
    <property type="term" value="F:protein serine/threonine kinase activity"/>
    <property type="evidence" value="ECO:0007669"/>
    <property type="project" value="UniProtKB-EC"/>
</dbReference>
<dbReference type="InterPro" id="IPR011009">
    <property type="entry name" value="Kinase-like_dom_sf"/>
</dbReference>
<dbReference type="Pfam" id="PF00069">
    <property type="entry name" value="Pkinase"/>
    <property type="match status" value="1"/>
</dbReference>
<name>A0AB39UWU1_9GAMM</name>
<dbReference type="Gene3D" id="1.10.510.10">
    <property type="entry name" value="Transferase(Phosphotransferase) domain 1"/>
    <property type="match status" value="1"/>
</dbReference>
<reference evidence="6" key="1">
    <citation type="submission" date="2024-05" db="EMBL/GenBank/DDBJ databases">
        <title>Genome sequencing of novel strain.</title>
        <authorList>
            <person name="Ganbat D."/>
            <person name="Ganbat S."/>
            <person name="Lee S.-J."/>
        </authorList>
    </citation>
    <scope>NUCLEOTIDE SEQUENCE</scope>
    <source>
        <strain evidence="6">SMD15-11</strain>
    </source>
</reference>
<dbReference type="AlphaFoldDB" id="A0AB39UWU1"/>
<evidence type="ECO:0000313" key="6">
    <source>
        <dbReference type="EMBL" id="XDT72802.1"/>
    </source>
</evidence>
<evidence type="ECO:0000256" key="4">
    <source>
        <dbReference type="ARBA" id="ARBA00022840"/>
    </source>
</evidence>
<dbReference type="InterPro" id="IPR008271">
    <property type="entry name" value="Ser/Thr_kinase_AS"/>
</dbReference>
<keyword evidence="4" id="KW-0067">ATP-binding</keyword>
<organism evidence="6">
    <name type="scientific">Thermohahella caldifontis</name>
    <dbReference type="NCBI Taxonomy" id="3142973"/>
    <lineage>
        <taxon>Bacteria</taxon>
        <taxon>Pseudomonadati</taxon>
        <taxon>Pseudomonadota</taxon>
        <taxon>Gammaproteobacteria</taxon>
        <taxon>Oceanospirillales</taxon>
        <taxon>Hahellaceae</taxon>
        <taxon>Thermohahella</taxon>
    </lineage>
</organism>
<dbReference type="RefSeq" id="WP_369601806.1">
    <property type="nucleotide sequence ID" value="NZ_CP154858.1"/>
</dbReference>
<protein>
    <submittedName>
        <fullName evidence="6">Serine/threonine-protein kinase</fullName>
        <ecNumber evidence="6">2.7.11.1</ecNumber>
    </submittedName>
</protein>
<proteinExistence type="predicted"/>
<dbReference type="KEGG" id="tcd:AAIA72_02105"/>
<evidence type="ECO:0000256" key="3">
    <source>
        <dbReference type="ARBA" id="ARBA00022777"/>
    </source>
</evidence>
<evidence type="ECO:0000256" key="2">
    <source>
        <dbReference type="ARBA" id="ARBA00022741"/>
    </source>
</evidence>
<dbReference type="EMBL" id="CP154858">
    <property type="protein sequence ID" value="XDT72802.1"/>
    <property type="molecule type" value="Genomic_DNA"/>
</dbReference>
<dbReference type="SUPFAM" id="SSF56112">
    <property type="entry name" value="Protein kinase-like (PK-like)"/>
    <property type="match status" value="1"/>
</dbReference>
<evidence type="ECO:0000259" key="5">
    <source>
        <dbReference type="PROSITE" id="PS50011"/>
    </source>
</evidence>
<dbReference type="SMART" id="SM00220">
    <property type="entry name" value="S_TKc"/>
    <property type="match status" value="1"/>
</dbReference>